<dbReference type="InterPro" id="IPR051085">
    <property type="entry name" value="MB_O-acyltransferase"/>
</dbReference>
<keyword evidence="11" id="KW-0997">Cell inner membrane</keyword>
<comment type="pathway">
    <text evidence="2 11">Glycan biosynthesis; alginate biosynthesis.</text>
</comment>
<evidence type="ECO:0000256" key="5">
    <source>
        <dbReference type="ARBA" id="ARBA00022679"/>
    </source>
</evidence>
<dbReference type="InterPro" id="IPR024194">
    <property type="entry name" value="Ac/AlaTfrase_AlgI/DltB"/>
</dbReference>
<feature type="transmembrane region" description="Helical" evidence="12">
    <location>
        <begin position="52"/>
        <end position="71"/>
    </location>
</feature>
<evidence type="ECO:0000313" key="13">
    <source>
        <dbReference type="EMBL" id="GAC31268.1"/>
    </source>
</evidence>
<accession>K6ZQY1</accession>
<evidence type="ECO:0000256" key="1">
    <source>
        <dbReference type="ARBA" id="ARBA00004651"/>
    </source>
</evidence>
<dbReference type="RefSeq" id="WP_007103074.1">
    <property type="nucleotide sequence ID" value="NZ_BAER01000015.1"/>
</dbReference>
<feature type="transmembrane region" description="Helical" evidence="12">
    <location>
        <begin position="78"/>
        <end position="97"/>
    </location>
</feature>
<keyword evidence="5 11" id="KW-0808">Transferase</keyword>
<keyword evidence="6 11" id="KW-0812">Transmembrane</keyword>
<dbReference type="Pfam" id="PF03062">
    <property type="entry name" value="MBOAT"/>
    <property type="match status" value="1"/>
</dbReference>
<gene>
    <name evidence="13" type="primary">algI</name>
    <name evidence="13" type="ORF">GPLA_0349</name>
</gene>
<keyword evidence="14" id="KW-1185">Reference proteome</keyword>
<comment type="subcellular location">
    <subcellularLocation>
        <location evidence="11">Cell inner membrane</location>
    </subcellularLocation>
    <subcellularLocation>
        <location evidence="1">Cell membrane</location>
        <topology evidence="1">Multi-pass membrane protein</topology>
    </subcellularLocation>
</comment>
<feature type="transmembrane region" description="Helical" evidence="12">
    <location>
        <begin position="150"/>
        <end position="169"/>
    </location>
</feature>
<dbReference type="PANTHER" id="PTHR13285:SF23">
    <property type="entry name" value="TEICHOIC ACID D-ALANYLTRANSFERASE"/>
    <property type="match status" value="1"/>
</dbReference>
<name>K6ZQY1_9ALTE</name>
<evidence type="ECO:0000256" key="9">
    <source>
        <dbReference type="ARBA" id="ARBA00023136"/>
    </source>
</evidence>
<keyword evidence="4 11" id="KW-1003">Cell membrane</keyword>
<dbReference type="PIRSF" id="PIRSF016636">
    <property type="entry name" value="AlgI_DltB"/>
    <property type="match status" value="1"/>
</dbReference>
<protein>
    <recommendedName>
        <fullName evidence="11">Probable alginate O-acetylase</fullName>
        <ecNumber evidence="11">2.3.1.-</ecNumber>
    </recommendedName>
</protein>
<dbReference type="PANTHER" id="PTHR13285">
    <property type="entry name" value="ACYLTRANSFERASE"/>
    <property type="match status" value="1"/>
</dbReference>
<evidence type="ECO:0000313" key="14">
    <source>
        <dbReference type="Proteomes" id="UP000006322"/>
    </source>
</evidence>
<evidence type="ECO:0000256" key="6">
    <source>
        <dbReference type="ARBA" id="ARBA00022692"/>
    </source>
</evidence>
<dbReference type="STRING" id="1129793.GPLA_0349"/>
<feature type="transmembrane region" description="Helical" evidence="12">
    <location>
        <begin position="456"/>
        <end position="478"/>
    </location>
</feature>
<evidence type="ECO:0000256" key="4">
    <source>
        <dbReference type="ARBA" id="ARBA00022475"/>
    </source>
</evidence>
<feature type="transmembrane region" description="Helical" evidence="12">
    <location>
        <begin position="117"/>
        <end position="138"/>
    </location>
</feature>
<evidence type="ECO:0000256" key="12">
    <source>
        <dbReference type="SAM" id="Phobius"/>
    </source>
</evidence>
<feature type="transmembrane region" description="Helical" evidence="12">
    <location>
        <begin position="6"/>
        <end position="23"/>
    </location>
</feature>
<evidence type="ECO:0000256" key="8">
    <source>
        <dbReference type="ARBA" id="ARBA00022989"/>
    </source>
</evidence>
<keyword evidence="8 12" id="KW-1133">Transmembrane helix</keyword>
<comment type="caution">
    <text evidence="13">The sequence shown here is derived from an EMBL/GenBank/DDBJ whole genome shotgun (WGS) entry which is preliminary data.</text>
</comment>
<feature type="transmembrane region" description="Helical" evidence="12">
    <location>
        <begin position="369"/>
        <end position="386"/>
    </location>
</feature>
<dbReference type="OrthoDB" id="139172at2"/>
<evidence type="ECO:0000256" key="3">
    <source>
        <dbReference type="ARBA" id="ARBA00010323"/>
    </source>
</evidence>
<dbReference type="GO" id="GO:0016746">
    <property type="term" value="F:acyltransferase activity"/>
    <property type="evidence" value="ECO:0007669"/>
    <property type="project" value="UniProtKB-KW"/>
</dbReference>
<evidence type="ECO:0000256" key="2">
    <source>
        <dbReference type="ARBA" id="ARBA00005182"/>
    </source>
</evidence>
<dbReference type="PIRSF" id="PIRSF500217">
    <property type="entry name" value="AlgI"/>
    <property type="match status" value="1"/>
</dbReference>
<dbReference type="InterPro" id="IPR004299">
    <property type="entry name" value="MBOAT_fam"/>
</dbReference>
<organism evidence="13 14">
    <name type="scientific">Paraglaciecola polaris LMG 21857</name>
    <dbReference type="NCBI Taxonomy" id="1129793"/>
    <lineage>
        <taxon>Bacteria</taxon>
        <taxon>Pseudomonadati</taxon>
        <taxon>Pseudomonadota</taxon>
        <taxon>Gammaproteobacteria</taxon>
        <taxon>Alteromonadales</taxon>
        <taxon>Alteromonadaceae</taxon>
        <taxon>Paraglaciecola</taxon>
    </lineage>
</organism>
<dbReference type="InterPro" id="IPR028362">
    <property type="entry name" value="AlgI"/>
</dbReference>
<evidence type="ECO:0000256" key="11">
    <source>
        <dbReference type="PIRNR" id="PIRNR016636"/>
    </source>
</evidence>
<feature type="transmembrane region" description="Helical" evidence="12">
    <location>
        <begin position="415"/>
        <end position="435"/>
    </location>
</feature>
<feature type="transmembrane region" description="Helical" evidence="12">
    <location>
        <begin position="189"/>
        <end position="207"/>
    </location>
</feature>
<dbReference type="UniPathway" id="UPA00286"/>
<dbReference type="EC" id="2.3.1.-" evidence="11"/>
<comment type="similarity">
    <text evidence="3 11">Belongs to the membrane-bound acyltransferase family.</text>
</comment>
<keyword evidence="9 11" id="KW-0472">Membrane</keyword>
<dbReference type="EMBL" id="BAER01000015">
    <property type="protein sequence ID" value="GAC31268.1"/>
    <property type="molecule type" value="Genomic_DNA"/>
</dbReference>
<dbReference type="Proteomes" id="UP000006322">
    <property type="component" value="Unassembled WGS sequence"/>
</dbReference>
<sequence length="488" mass="55730">MLFNSHEFILLFLPLCLCGYFLISKLGARAAISFLVLASLGFYAWWKTEYLVLIIISIVFNFAWARCIETVNQRHQPWAKFTLGIGVALNLLALGYYKYTNFLVDQLNWLANTDYFIAKIALPLAISFFTFQQIAYLVDTYRKEINEHSFLRYCLFVTFFPQLIAGPIVHHKEMLPQFERNETFKPHSLNFALGLTLFSIGIFKKVVFADNAAVFATPVFNAADAGASITFVEAWLGTSAYTLQLYFDFSGYTDMALGLAMLFGIRLPDNFNSPYKSHSIVDFWRRWHITLSRFLRDYLYIALGGNRKGKSRRYVNLMATMVLGGIWHGAGWNFMIWGFLHGSYLIINHWWTATRARFVASPIGKIENAAYWALTMLAVMVAWVFFRAETTEGAFNIFNAMAAVDLNEPFKGTLFYTKKAFVICTLLLIIAIFCPNSGQLTRYVEKRLTQPSVDKLWLIFGPAMVSAVGFVISVGLIGQLSEFLYFNF</sequence>
<dbReference type="GO" id="GO:0042121">
    <property type="term" value="P:alginic acid biosynthetic process"/>
    <property type="evidence" value="ECO:0007669"/>
    <property type="project" value="UniProtKB-UniRule"/>
</dbReference>
<proteinExistence type="inferred from homology"/>
<evidence type="ECO:0000256" key="7">
    <source>
        <dbReference type="ARBA" id="ARBA00022841"/>
    </source>
</evidence>
<dbReference type="AlphaFoldDB" id="K6ZQY1"/>
<evidence type="ECO:0000256" key="10">
    <source>
        <dbReference type="ARBA" id="ARBA00023315"/>
    </source>
</evidence>
<keyword evidence="7 11" id="KW-0016">Alginate biosynthesis</keyword>
<reference evidence="14" key="1">
    <citation type="journal article" date="2014" name="Environ. Microbiol.">
        <title>Comparative genomics of the marine bacterial genus Glaciecola reveals the high degree of genomic diversity and genomic characteristic for cold adaptation.</title>
        <authorList>
            <person name="Qin Q.L."/>
            <person name="Xie B.B."/>
            <person name="Yu Y."/>
            <person name="Shu Y.L."/>
            <person name="Rong J.C."/>
            <person name="Zhang Y.J."/>
            <person name="Zhao D.L."/>
            <person name="Chen X.L."/>
            <person name="Zhang X.Y."/>
            <person name="Chen B."/>
            <person name="Zhou B.C."/>
            <person name="Zhang Y.Z."/>
        </authorList>
    </citation>
    <scope>NUCLEOTIDE SEQUENCE [LARGE SCALE GENOMIC DNA]</scope>
    <source>
        <strain evidence="14">LMG 21857</strain>
    </source>
</reference>
<feature type="transmembrane region" description="Helical" evidence="12">
    <location>
        <begin position="314"/>
        <end position="330"/>
    </location>
</feature>
<dbReference type="GO" id="GO:0005886">
    <property type="term" value="C:plasma membrane"/>
    <property type="evidence" value="ECO:0007669"/>
    <property type="project" value="UniProtKB-SubCell"/>
</dbReference>
<keyword evidence="10 11" id="KW-0012">Acyltransferase</keyword>